<evidence type="ECO:0000256" key="4">
    <source>
        <dbReference type="ARBA" id="ARBA00022737"/>
    </source>
</evidence>
<keyword evidence="2" id="KW-0433">Leucine-rich repeat</keyword>
<dbReference type="SUPFAM" id="SSF52058">
    <property type="entry name" value="L domain-like"/>
    <property type="match status" value="1"/>
</dbReference>
<evidence type="ECO:0000313" key="8">
    <source>
        <dbReference type="EMBL" id="KAK9220988.1"/>
    </source>
</evidence>
<dbReference type="Gene3D" id="3.80.10.10">
    <property type="entry name" value="Ribonuclease Inhibitor"/>
    <property type="match status" value="1"/>
</dbReference>
<protein>
    <submittedName>
        <fullName evidence="8">Uncharacterized protein</fullName>
    </submittedName>
</protein>
<evidence type="ECO:0000256" key="5">
    <source>
        <dbReference type="ARBA" id="ARBA00022989"/>
    </source>
</evidence>
<dbReference type="EMBL" id="JBCGBO010000002">
    <property type="protein sequence ID" value="KAK9220988.1"/>
    <property type="molecule type" value="Genomic_DNA"/>
</dbReference>
<dbReference type="InterPro" id="IPR032675">
    <property type="entry name" value="LRR_dom_sf"/>
</dbReference>
<organism evidence="8 9">
    <name type="scientific">Citrus x changshan-huyou</name>
    <dbReference type="NCBI Taxonomy" id="2935761"/>
    <lineage>
        <taxon>Eukaryota</taxon>
        <taxon>Viridiplantae</taxon>
        <taxon>Streptophyta</taxon>
        <taxon>Embryophyta</taxon>
        <taxon>Tracheophyta</taxon>
        <taxon>Spermatophyta</taxon>
        <taxon>Magnoliopsida</taxon>
        <taxon>eudicotyledons</taxon>
        <taxon>Gunneridae</taxon>
        <taxon>Pentapetalae</taxon>
        <taxon>rosids</taxon>
        <taxon>malvids</taxon>
        <taxon>Sapindales</taxon>
        <taxon>Rutaceae</taxon>
        <taxon>Aurantioideae</taxon>
        <taxon>Citrus</taxon>
    </lineage>
</organism>
<comment type="subcellular location">
    <subcellularLocation>
        <location evidence="1">Membrane</location>
    </subcellularLocation>
</comment>
<keyword evidence="6 7" id="KW-0472">Membrane</keyword>
<evidence type="ECO:0000256" key="1">
    <source>
        <dbReference type="ARBA" id="ARBA00004370"/>
    </source>
</evidence>
<dbReference type="Pfam" id="PF13855">
    <property type="entry name" value="LRR_8"/>
    <property type="match status" value="1"/>
</dbReference>
<reference evidence="8 9" key="1">
    <citation type="submission" date="2024-05" db="EMBL/GenBank/DDBJ databases">
        <title>Haplotype-resolved chromosome-level genome assembly of Huyou (Citrus changshanensis).</title>
        <authorList>
            <person name="Miao C."/>
            <person name="Chen W."/>
            <person name="Wu Y."/>
            <person name="Wang L."/>
            <person name="Zhao S."/>
            <person name="Grierson D."/>
            <person name="Xu C."/>
            <person name="Chen K."/>
        </authorList>
    </citation>
    <scope>NUCLEOTIDE SEQUENCE [LARGE SCALE GENOMIC DNA]</scope>
    <source>
        <strain evidence="8">01-14</strain>
        <tissue evidence="8">Leaf</tissue>
    </source>
</reference>
<evidence type="ECO:0000256" key="7">
    <source>
        <dbReference type="SAM" id="Phobius"/>
    </source>
</evidence>
<evidence type="ECO:0000313" key="9">
    <source>
        <dbReference type="Proteomes" id="UP001428341"/>
    </source>
</evidence>
<comment type="caution">
    <text evidence="8">The sequence shown here is derived from an EMBL/GenBank/DDBJ whole genome shotgun (WGS) entry which is preliminary data.</text>
</comment>
<proteinExistence type="predicted"/>
<dbReference type="InterPro" id="IPR001611">
    <property type="entry name" value="Leu-rich_rpt"/>
</dbReference>
<dbReference type="AlphaFoldDB" id="A0AAP0MPQ2"/>
<dbReference type="PROSITE" id="PS51450">
    <property type="entry name" value="LRR"/>
    <property type="match status" value="1"/>
</dbReference>
<keyword evidence="3 7" id="KW-0812">Transmembrane</keyword>
<accession>A0AAP0MPQ2</accession>
<feature type="transmembrane region" description="Helical" evidence="7">
    <location>
        <begin position="82"/>
        <end position="104"/>
    </location>
</feature>
<dbReference type="PRINTS" id="PR00019">
    <property type="entry name" value="LEURICHRPT"/>
</dbReference>
<dbReference type="PANTHER" id="PTHR27008">
    <property type="entry name" value="OS04G0122200 PROTEIN"/>
    <property type="match status" value="1"/>
</dbReference>
<keyword evidence="5 7" id="KW-1133">Transmembrane helix</keyword>
<evidence type="ECO:0000256" key="2">
    <source>
        <dbReference type="ARBA" id="ARBA00022614"/>
    </source>
</evidence>
<dbReference type="InterPro" id="IPR051809">
    <property type="entry name" value="Plant_receptor-like_S/T_kinase"/>
</dbReference>
<evidence type="ECO:0000256" key="3">
    <source>
        <dbReference type="ARBA" id="ARBA00022692"/>
    </source>
</evidence>
<name>A0AAP0MPQ2_9ROSI</name>
<keyword evidence="9" id="KW-1185">Reference proteome</keyword>
<evidence type="ECO:0000256" key="6">
    <source>
        <dbReference type="ARBA" id="ARBA00023136"/>
    </source>
</evidence>
<dbReference type="GO" id="GO:0016020">
    <property type="term" value="C:membrane"/>
    <property type="evidence" value="ECO:0007669"/>
    <property type="project" value="UniProtKB-SubCell"/>
</dbReference>
<sequence>MEDLIWLDLSNNNIKGSIPDEITKLSRLDYLNLSSNKLSGPVPYSFKYLLSMHTVVSLSPNKGLCGNSNSLPACQTSDTTKLLVLFIEIFFPITVVIIFARLLLVKRKYKKPELKERATNSIDVFSVWNYDGRCYD</sequence>
<dbReference type="Proteomes" id="UP001428341">
    <property type="component" value="Unassembled WGS sequence"/>
</dbReference>
<dbReference type="PANTHER" id="PTHR27008:SF593">
    <property type="entry name" value="OS02G0615800 PROTEIN"/>
    <property type="match status" value="1"/>
</dbReference>
<keyword evidence="4" id="KW-0677">Repeat</keyword>
<gene>
    <name evidence="8" type="ORF">WN944_009412</name>
</gene>